<dbReference type="AlphaFoldDB" id="A0A6A4S094"/>
<proteinExistence type="predicted"/>
<name>A0A6A4S094_SCOMX</name>
<dbReference type="Proteomes" id="UP000438429">
    <property type="component" value="Unassembled WGS sequence"/>
</dbReference>
<accession>A0A6A4S094</accession>
<gene>
    <name evidence="1" type="ORF">F2P81_021931</name>
</gene>
<reference evidence="1 2" key="1">
    <citation type="submission" date="2019-06" db="EMBL/GenBank/DDBJ databases">
        <title>Draft genomes of female and male turbot (Scophthalmus maximus).</title>
        <authorList>
            <person name="Xu H."/>
            <person name="Xu X.-W."/>
            <person name="Shao C."/>
            <person name="Chen S."/>
        </authorList>
    </citation>
    <scope>NUCLEOTIDE SEQUENCE [LARGE SCALE GENOMIC DNA]</scope>
    <source>
        <strain evidence="1">Ysfricsl-2016a</strain>
        <tissue evidence="1">Blood</tissue>
    </source>
</reference>
<protein>
    <submittedName>
        <fullName evidence="1">Uncharacterized protein</fullName>
    </submittedName>
</protein>
<comment type="caution">
    <text evidence="1">The sequence shown here is derived from an EMBL/GenBank/DDBJ whole genome shotgun (WGS) entry which is preliminary data.</text>
</comment>
<organism evidence="1 2">
    <name type="scientific">Scophthalmus maximus</name>
    <name type="common">Turbot</name>
    <name type="synonym">Psetta maxima</name>
    <dbReference type="NCBI Taxonomy" id="52904"/>
    <lineage>
        <taxon>Eukaryota</taxon>
        <taxon>Metazoa</taxon>
        <taxon>Chordata</taxon>
        <taxon>Craniata</taxon>
        <taxon>Vertebrata</taxon>
        <taxon>Euteleostomi</taxon>
        <taxon>Actinopterygii</taxon>
        <taxon>Neopterygii</taxon>
        <taxon>Teleostei</taxon>
        <taxon>Neoteleostei</taxon>
        <taxon>Acanthomorphata</taxon>
        <taxon>Carangaria</taxon>
        <taxon>Pleuronectiformes</taxon>
        <taxon>Pleuronectoidei</taxon>
        <taxon>Scophthalmidae</taxon>
        <taxon>Scophthalmus</taxon>
    </lineage>
</organism>
<evidence type="ECO:0000313" key="2">
    <source>
        <dbReference type="Proteomes" id="UP000438429"/>
    </source>
</evidence>
<evidence type="ECO:0000313" key="1">
    <source>
        <dbReference type="EMBL" id="KAF0025050.1"/>
    </source>
</evidence>
<dbReference type="EMBL" id="VEVO01000020">
    <property type="protein sequence ID" value="KAF0025050.1"/>
    <property type="molecule type" value="Genomic_DNA"/>
</dbReference>
<sequence length="126" mass="14150">MKEKSYLVWAKIWSNCVPEDRTGRYPLPMLLRHCNSAVPSDSNTYTHNTSASILISLAQFDRSLIPRRLANFGQEDKRIRRSKGNVEGGASIRTDGRGDGGKLNIIDYIDIISVEKGVVCSQTFFE</sequence>